<dbReference type="CDD" id="cd05233">
    <property type="entry name" value="SDR_c"/>
    <property type="match status" value="1"/>
</dbReference>
<dbReference type="EMBL" id="DF967972">
    <property type="protein sequence ID" value="GAP12561.1"/>
    <property type="molecule type" value="Genomic_DNA"/>
</dbReference>
<dbReference type="Proteomes" id="UP000055060">
    <property type="component" value="Unassembled WGS sequence"/>
</dbReference>
<dbReference type="PRINTS" id="PR00081">
    <property type="entry name" value="GDHRDH"/>
</dbReference>
<sequence length="236" mass="24506">MNTALDGKTALVIGAGRSLGRALSLALAGAGAAVAAQDLSPVGLDATADAVRAAGGSIRAYCGETGKGLPAGALMDEVLNDFQRIDLFFHCAWAHPIAGLLELDEWDWQRAFETNVTSPYLLLRLVGRHMQDLHGGAAGIFAVDAARPPVFAASQAARLALVRAAAAEFSAYNISVFAICLGDHQSISGEATVPPGDETLALARAVRLALQLAGSPTLPRQIVYRPNADPKPSSPE</sequence>
<dbReference type="RefSeq" id="WP_075071974.1">
    <property type="nucleotide sequence ID" value="NZ_DF967972.1"/>
</dbReference>
<evidence type="ECO:0000256" key="1">
    <source>
        <dbReference type="ARBA" id="ARBA00006484"/>
    </source>
</evidence>
<dbReference type="Pfam" id="PF00106">
    <property type="entry name" value="adh_short"/>
    <property type="match status" value="1"/>
</dbReference>
<keyword evidence="2" id="KW-0560">Oxidoreductase</keyword>
<evidence type="ECO:0000256" key="2">
    <source>
        <dbReference type="ARBA" id="ARBA00023002"/>
    </source>
</evidence>
<gene>
    <name evidence="3" type="ORF">LARV_00297</name>
</gene>
<dbReference type="Gene3D" id="3.40.50.720">
    <property type="entry name" value="NAD(P)-binding Rossmann-like Domain"/>
    <property type="match status" value="1"/>
</dbReference>
<dbReference type="GO" id="GO:0016491">
    <property type="term" value="F:oxidoreductase activity"/>
    <property type="evidence" value="ECO:0007669"/>
    <property type="project" value="UniProtKB-KW"/>
</dbReference>
<dbReference type="InterPro" id="IPR036291">
    <property type="entry name" value="NAD(P)-bd_dom_sf"/>
</dbReference>
<dbReference type="InterPro" id="IPR051122">
    <property type="entry name" value="SDR_DHRS6-like"/>
</dbReference>
<proteinExistence type="inferred from homology"/>
<accession>A0A0S7BFK9</accession>
<protein>
    <submittedName>
        <fullName evidence="3">Dehydrogenase</fullName>
    </submittedName>
</protein>
<organism evidence="3">
    <name type="scientific">Longilinea arvoryzae</name>
    <dbReference type="NCBI Taxonomy" id="360412"/>
    <lineage>
        <taxon>Bacteria</taxon>
        <taxon>Bacillati</taxon>
        <taxon>Chloroflexota</taxon>
        <taxon>Anaerolineae</taxon>
        <taxon>Anaerolineales</taxon>
        <taxon>Anaerolineaceae</taxon>
        <taxon>Longilinea</taxon>
    </lineage>
</organism>
<dbReference type="STRING" id="360412.LARV_00297"/>
<evidence type="ECO:0000313" key="3">
    <source>
        <dbReference type="EMBL" id="GAP12561.1"/>
    </source>
</evidence>
<reference evidence="3" key="1">
    <citation type="submission" date="2015-07" db="EMBL/GenBank/DDBJ databases">
        <title>Draft Genome Sequences of Anaerolinea thermolimosa IMO-1, Bellilinea caldifistulae GOMI-1, Leptolinea tardivitalis YMTK-2, Levilinea saccharolytica KIBI-1,Longilinea arvoryzae KOME-1, Previously Described as Members of the Anaerolineaceae (Chloroflexi).</title>
        <authorList>
            <person name="Sekiguchi Y."/>
            <person name="Ohashi A."/>
            <person name="Matsuura N."/>
            <person name="Tourlousse M.D."/>
        </authorList>
    </citation>
    <scope>NUCLEOTIDE SEQUENCE [LARGE SCALE GENOMIC DNA]</scope>
    <source>
        <strain evidence="3">KOME-1</strain>
    </source>
</reference>
<dbReference type="SUPFAM" id="SSF51735">
    <property type="entry name" value="NAD(P)-binding Rossmann-fold domains"/>
    <property type="match status" value="1"/>
</dbReference>
<dbReference type="AlphaFoldDB" id="A0A0S7BFK9"/>
<dbReference type="PANTHER" id="PTHR43477">
    <property type="entry name" value="DIHYDROANTICAPSIN 7-DEHYDROGENASE"/>
    <property type="match status" value="1"/>
</dbReference>
<comment type="similarity">
    <text evidence="1">Belongs to the short-chain dehydrogenases/reductases (SDR) family.</text>
</comment>
<dbReference type="InterPro" id="IPR002347">
    <property type="entry name" value="SDR_fam"/>
</dbReference>
<keyword evidence="4" id="KW-1185">Reference proteome</keyword>
<evidence type="ECO:0000313" key="4">
    <source>
        <dbReference type="Proteomes" id="UP000055060"/>
    </source>
</evidence>
<dbReference type="PANTHER" id="PTHR43477:SF1">
    <property type="entry name" value="DIHYDROANTICAPSIN 7-DEHYDROGENASE"/>
    <property type="match status" value="1"/>
</dbReference>
<name>A0A0S7BFK9_9CHLR</name>